<dbReference type="EMBL" id="DTGT01000118">
    <property type="protein sequence ID" value="HGH60392.1"/>
    <property type="molecule type" value="Genomic_DNA"/>
</dbReference>
<reference evidence="7" key="1">
    <citation type="journal article" date="2020" name="mSystems">
        <title>Genome- and Community-Level Interaction Insights into Carbon Utilization and Element Cycling Functions of Hydrothermarchaeota in Hydrothermal Sediment.</title>
        <authorList>
            <person name="Zhou Z."/>
            <person name="Liu Y."/>
            <person name="Xu W."/>
            <person name="Pan J."/>
            <person name="Luo Z.H."/>
            <person name="Li M."/>
        </authorList>
    </citation>
    <scope>NUCLEOTIDE SEQUENCE [LARGE SCALE GENOMIC DNA]</scope>
    <source>
        <strain evidence="7">SpSt-769</strain>
    </source>
</reference>
<dbReference type="AlphaFoldDB" id="A0A7C4ET21"/>
<comment type="caution">
    <text evidence="7">The sequence shown here is derived from an EMBL/GenBank/DDBJ whole genome shotgun (WGS) entry which is preliminary data.</text>
</comment>
<keyword evidence="3" id="KW-0574">Periplasm</keyword>
<dbReference type="Gene3D" id="2.70.98.70">
    <property type="match status" value="1"/>
</dbReference>
<evidence type="ECO:0000256" key="1">
    <source>
        <dbReference type="ARBA" id="ARBA00004418"/>
    </source>
</evidence>
<sequence>MNRGMMAYYLRRLSGLKYTDITQRLRLWRFHRWHRRRLQAAKTDDVLSRFFPGEQAAFRQLSTAAGVRAVGPIAAPGWLGDDAFWDEFCASYPPETAQIIAQADAIRSGRLTLFGWKDIEAAPPISWSDVLDPDHPGLEWPKDHYAAIDFFRHPEFAHVDVKWCWELNRFQHLLPLAAAWRITRDESYAWTAREHIESWMAQVQYPLGIQWSSNLEVALRMLAWARCHVMCAGSASWDDEFLLKFVPCLYAHVCHVEHELTIHHTPGNHLLGEVCSLMQICSLYNGLPRTRQRLARAARIIERLLPKLILEDGVYAEQSTGYLKFVLEFLVTTLHVMDSAGLVFSRQTFKRLTAAANYLCSLAPDLRGVPIIGDCDSGSAVGWRLTDFWDYSALVKAFWGLAPESFPPRVGGGFPAESFLMAGINGREGYVSKLAGLENRETSMNQPAAFHEFPVGGYQVSADSRLHLILDGGPLGIAPGYGHGHLDALSFILTVDGRPFLVDPGAMRYNGAPIWRDYFRGASAHNTVRVEGTEPARPIATFLWSNPVDARLGASRSGDGWRLLRATQKTKAVVHTRSIVHWYGRGVLVGDEIQGTGGRVVEWHLHFHPDWLVVQQAAGRFTAYHEDLAMDIFFYGFDAADFRAYTGSLDPIAGWYSSAYGRLESCTSLKIRVHATFPLRTLIAVHFPQRFLRIPPELAECFGDWENVPR</sequence>
<proteinExistence type="predicted"/>
<organism evidence="7">
    <name type="scientific">Desulfomonile tiedjei</name>
    <dbReference type="NCBI Taxonomy" id="2358"/>
    <lineage>
        <taxon>Bacteria</taxon>
        <taxon>Pseudomonadati</taxon>
        <taxon>Thermodesulfobacteriota</taxon>
        <taxon>Desulfomonilia</taxon>
        <taxon>Desulfomonilales</taxon>
        <taxon>Desulfomonilaceae</taxon>
        <taxon>Desulfomonile</taxon>
    </lineage>
</organism>
<dbReference type="PANTHER" id="PTHR39210">
    <property type="entry name" value="HEPARIN-SULFATE LYASE"/>
    <property type="match status" value="1"/>
</dbReference>
<dbReference type="Pfam" id="PF16889">
    <property type="entry name" value="Hepar_II_III_N"/>
    <property type="match status" value="1"/>
</dbReference>
<dbReference type="InterPro" id="IPR031680">
    <property type="entry name" value="Hepar_II_III_N"/>
</dbReference>
<dbReference type="PANTHER" id="PTHR39210:SF1">
    <property type="entry name" value="HEPARIN-SULFATE LYASE"/>
    <property type="match status" value="1"/>
</dbReference>
<feature type="domain" description="Heparinase II/III-like C-terminal" evidence="5">
    <location>
        <begin position="446"/>
        <end position="675"/>
    </location>
</feature>
<feature type="domain" description="Heparin-sulfate lyase N-terminal" evidence="6">
    <location>
        <begin position="149"/>
        <end position="374"/>
    </location>
</feature>
<comment type="subcellular location">
    <subcellularLocation>
        <location evidence="1">Periplasm</location>
    </subcellularLocation>
</comment>
<evidence type="ECO:0000313" key="7">
    <source>
        <dbReference type="EMBL" id="HGH60392.1"/>
    </source>
</evidence>
<name>A0A7C4ET21_9BACT</name>
<evidence type="ECO:0000256" key="4">
    <source>
        <dbReference type="ARBA" id="ARBA00023239"/>
    </source>
</evidence>
<gene>
    <name evidence="7" type="ORF">ENV54_03730</name>
</gene>
<dbReference type="InterPro" id="IPR008929">
    <property type="entry name" value="Chondroitin_lyas"/>
</dbReference>
<evidence type="ECO:0000256" key="3">
    <source>
        <dbReference type="ARBA" id="ARBA00022764"/>
    </source>
</evidence>
<keyword evidence="2" id="KW-0732">Signal</keyword>
<dbReference type="GO" id="GO:0016829">
    <property type="term" value="F:lyase activity"/>
    <property type="evidence" value="ECO:0007669"/>
    <property type="project" value="UniProtKB-KW"/>
</dbReference>
<accession>A0A7C4ET21</accession>
<evidence type="ECO:0000259" key="5">
    <source>
        <dbReference type="Pfam" id="PF07940"/>
    </source>
</evidence>
<keyword evidence="4 7" id="KW-0456">Lyase</keyword>
<dbReference type="InterPro" id="IPR012480">
    <property type="entry name" value="Hepar_II_III_C"/>
</dbReference>
<protein>
    <submittedName>
        <fullName evidence="7">Alginate lyase family protein</fullName>
    </submittedName>
</protein>
<dbReference type="Pfam" id="PF07940">
    <property type="entry name" value="Hepar_II_III_C"/>
    <property type="match status" value="1"/>
</dbReference>
<dbReference type="SUPFAM" id="SSF48230">
    <property type="entry name" value="Chondroitin AC/alginate lyase"/>
    <property type="match status" value="1"/>
</dbReference>
<dbReference type="GO" id="GO:0042597">
    <property type="term" value="C:periplasmic space"/>
    <property type="evidence" value="ECO:0007669"/>
    <property type="project" value="UniProtKB-SubCell"/>
</dbReference>
<evidence type="ECO:0000259" key="6">
    <source>
        <dbReference type="Pfam" id="PF16889"/>
    </source>
</evidence>
<evidence type="ECO:0000256" key="2">
    <source>
        <dbReference type="ARBA" id="ARBA00022729"/>
    </source>
</evidence>
<dbReference type="Gene3D" id="1.50.10.100">
    <property type="entry name" value="Chondroitin AC/alginate lyase"/>
    <property type="match status" value="1"/>
</dbReference>